<proteinExistence type="predicted"/>
<dbReference type="InParanoid" id="J0L8B8"/>
<evidence type="ECO:0000313" key="2">
    <source>
        <dbReference type="Proteomes" id="UP000006514"/>
    </source>
</evidence>
<dbReference type="EMBL" id="JH688845">
    <property type="protein sequence ID" value="EJD32566.1"/>
    <property type="molecule type" value="Genomic_DNA"/>
</dbReference>
<organism evidence="1 2">
    <name type="scientific">Auricularia subglabra (strain TFB-10046 / SS5)</name>
    <name type="common">White-rot fungus</name>
    <name type="synonym">Auricularia delicata (strain TFB10046)</name>
    <dbReference type="NCBI Taxonomy" id="717982"/>
    <lineage>
        <taxon>Eukaryota</taxon>
        <taxon>Fungi</taxon>
        <taxon>Dikarya</taxon>
        <taxon>Basidiomycota</taxon>
        <taxon>Agaricomycotina</taxon>
        <taxon>Agaricomycetes</taxon>
        <taxon>Auriculariales</taxon>
        <taxon>Auriculariaceae</taxon>
        <taxon>Auricularia</taxon>
    </lineage>
</organism>
<keyword evidence="2" id="KW-1185">Reference proteome</keyword>
<gene>
    <name evidence="1" type="ORF">AURDEDRAFT_178347</name>
</gene>
<name>J0L8B8_AURST</name>
<accession>J0L8B8</accession>
<feature type="non-terminal residue" evidence="1">
    <location>
        <position position="1"/>
    </location>
</feature>
<sequence>GPVQPNQSNQSNQPGRTAKALEEAFFQYLGYLKTQRAELLAAKPPSVKQAKALHDSANGRRLQRSDARVAFIFDERLMQFFKIRTQNNQTRPATKQDIEFLFSTDCTSSDELDRAKVEVDWPALIRAMHAIRAKFQDEADHRLNPQP</sequence>
<reference evidence="2" key="1">
    <citation type="journal article" date="2012" name="Science">
        <title>The Paleozoic origin of enzymatic lignin decomposition reconstructed from 31 fungal genomes.</title>
        <authorList>
            <person name="Floudas D."/>
            <person name="Binder M."/>
            <person name="Riley R."/>
            <person name="Barry K."/>
            <person name="Blanchette R.A."/>
            <person name="Henrissat B."/>
            <person name="Martinez A.T."/>
            <person name="Otillar R."/>
            <person name="Spatafora J.W."/>
            <person name="Yadav J.S."/>
            <person name="Aerts A."/>
            <person name="Benoit I."/>
            <person name="Boyd A."/>
            <person name="Carlson A."/>
            <person name="Copeland A."/>
            <person name="Coutinho P.M."/>
            <person name="de Vries R.P."/>
            <person name="Ferreira P."/>
            <person name="Findley K."/>
            <person name="Foster B."/>
            <person name="Gaskell J."/>
            <person name="Glotzer D."/>
            <person name="Gorecki P."/>
            <person name="Heitman J."/>
            <person name="Hesse C."/>
            <person name="Hori C."/>
            <person name="Igarashi K."/>
            <person name="Jurgens J.A."/>
            <person name="Kallen N."/>
            <person name="Kersten P."/>
            <person name="Kohler A."/>
            <person name="Kuees U."/>
            <person name="Kumar T.K.A."/>
            <person name="Kuo A."/>
            <person name="LaButti K."/>
            <person name="Larrondo L.F."/>
            <person name="Lindquist E."/>
            <person name="Ling A."/>
            <person name="Lombard V."/>
            <person name="Lucas S."/>
            <person name="Lundell T."/>
            <person name="Martin R."/>
            <person name="McLaughlin D.J."/>
            <person name="Morgenstern I."/>
            <person name="Morin E."/>
            <person name="Murat C."/>
            <person name="Nagy L.G."/>
            <person name="Nolan M."/>
            <person name="Ohm R.A."/>
            <person name="Patyshakuliyeva A."/>
            <person name="Rokas A."/>
            <person name="Ruiz-Duenas F.J."/>
            <person name="Sabat G."/>
            <person name="Salamov A."/>
            <person name="Samejima M."/>
            <person name="Schmutz J."/>
            <person name="Slot J.C."/>
            <person name="St John F."/>
            <person name="Stenlid J."/>
            <person name="Sun H."/>
            <person name="Sun S."/>
            <person name="Syed K."/>
            <person name="Tsang A."/>
            <person name="Wiebenga A."/>
            <person name="Young D."/>
            <person name="Pisabarro A."/>
            <person name="Eastwood D.C."/>
            <person name="Martin F."/>
            <person name="Cullen D."/>
            <person name="Grigoriev I.V."/>
            <person name="Hibbett D.S."/>
        </authorList>
    </citation>
    <scope>NUCLEOTIDE SEQUENCE [LARGE SCALE GENOMIC DNA]</scope>
    <source>
        <strain evidence="2">TFB10046</strain>
    </source>
</reference>
<evidence type="ECO:0000313" key="1">
    <source>
        <dbReference type="EMBL" id="EJD32566.1"/>
    </source>
</evidence>
<protein>
    <submittedName>
        <fullName evidence="1">Uncharacterized protein</fullName>
    </submittedName>
</protein>
<dbReference type="KEGG" id="adl:AURDEDRAFT_178347"/>
<dbReference type="AlphaFoldDB" id="J0L8B8"/>
<dbReference type="Proteomes" id="UP000006514">
    <property type="component" value="Unassembled WGS sequence"/>
</dbReference>